<sequence>MILIGLAVLLSGCFSDGQKVSSNSINYLNGEDTVSLFDFDKSKVTDQLKLKISSEFPFGRTSINPVEKTTLTMILNSETNGYHYYLQSSESFKEIGKVDESIYGGVYTNGHIYTIVYDKEGTILKKFDPETFKEKSKWTLKGDPEAIVADYNTGTVYALTRTDDILLYTVKDQEITEKKLLDNSYEINAQFEDKTLIVSISQLVRQNGKETNNKEEKRIVFYDTDREKITNTYTTEHPPKFVMPSENGLLVFSGTPNNNYLEEINDENEIISSSELETTEIFGLAVHQEHKYMVARDGIYEVKNGQVSLIEKNEVPDSVDLSIQ</sequence>
<evidence type="ECO:0008006" key="3">
    <source>
        <dbReference type="Google" id="ProtNLM"/>
    </source>
</evidence>
<gene>
    <name evidence="1" type="ORF">AAEO50_00820</name>
</gene>
<dbReference type="Proteomes" id="UP001389717">
    <property type="component" value="Unassembled WGS sequence"/>
</dbReference>
<comment type="caution">
    <text evidence="1">The sequence shown here is derived from an EMBL/GenBank/DDBJ whole genome shotgun (WGS) entry which is preliminary data.</text>
</comment>
<proteinExistence type="predicted"/>
<dbReference type="InterPro" id="IPR011044">
    <property type="entry name" value="Quino_amine_DH_bsu"/>
</dbReference>
<evidence type="ECO:0000313" key="2">
    <source>
        <dbReference type="Proteomes" id="UP001389717"/>
    </source>
</evidence>
<reference evidence="1 2" key="1">
    <citation type="submission" date="2024-04" db="EMBL/GenBank/DDBJ databases">
        <title>Bacillus oryzaecorticis sp. nov., a moderately halophilic bacterium isolated from rice husks.</title>
        <authorList>
            <person name="Zhu H.-S."/>
        </authorList>
    </citation>
    <scope>NUCLEOTIDE SEQUENCE [LARGE SCALE GENOMIC DNA]</scope>
    <source>
        <strain evidence="1 2">ZC255</strain>
    </source>
</reference>
<dbReference type="EMBL" id="JBBYAF010000001">
    <property type="protein sequence ID" value="MEL3970810.1"/>
    <property type="molecule type" value="Genomic_DNA"/>
</dbReference>
<name>A0ABU9K3Z6_9BACI</name>
<accession>A0ABU9K3Z6</accession>
<evidence type="ECO:0000313" key="1">
    <source>
        <dbReference type="EMBL" id="MEL3970810.1"/>
    </source>
</evidence>
<dbReference type="SUPFAM" id="SSF50969">
    <property type="entry name" value="YVTN repeat-like/Quinoprotein amine dehydrogenase"/>
    <property type="match status" value="1"/>
</dbReference>
<keyword evidence="2" id="KW-1185">Reference proteome</keyword>
<protein>
    <recommendedName>
        <fullName evidence="3">Lipoprotein</fullName>
    </recommendedName>
</protein>
<organism evidence="1 2">
    <name type="scientific">Rossellomorea oryzaecorticis</name>
    <dbReference type="NCBI Taxonomy" id="1396505"/>
    <lineage>
        <taxon>Bacteria</taxon>
        <taxon>Bacillati</taxon>
        <taxon>Bacillota</taxon>
        <taxon>Bacilli</taxon>
        <taxon>Bacillales</taxon>
        <taxon>Bacillaceae</taxon>
        <taxon>Rossellomorea</taxon>
    </lineage>
</organism>